<dbReference type="OrthoDB" id="8614104at2"/>
<keyword evidence="2" id="KW-1185">Reference proteome</keyword>
<organism evidence="1 2">
    <name type="scientific">Duganella callida</name>
    <dbReference type="NCBI Taxonomy" id="2561932"/>
    <lineage>
        <taxon>Bacteria</taxon>
        <taxon>Pseudomonadati</taxon>
        <taxon>Pseudomonadota</taxon>
        <taxon>Betaproteobacteria</taxon>
        <taxon>Burkholderiales</taxon>
        <taxon>Oxalobacteraceae</taxon>
        <taxon>Telluria group</taxon>
        <taxon>Duganella</taxon>
    </lineage>
</organism>
<evidence type="ECO:0000313" key="1">
    <source>
        <dbReference type="EMBL" id="TFW15957.1"/>
    </source>
</evidence>
<sequence>MSALEQWLLEVLLANGVNMLRAEAEIKAKVIALLVLMQKDIVALLANAVEMSDAGKQAKAAVLRESNALIAKYYGQAQLQMDLRAVAEVEALGVKKALTSVIGRAAPGEISAAVRMGIGIPTEGYLKKLASDILIQGSPAKNWWLRQQQDTQFKVANQIRIGAAQGETNAQIIKRIVGEEVKVKPAPAAPTAKGPAVPEIVPGHPGVLPLARKNAAAVVQTSMTTVAAAARRATLELNRDITNGIMQVSTLDSHTSLTCIAYSGAQWDWDYRPINGNKLEYNGGVPRHWNCRSAEVAIMKTLREMGIDMDDPDPGQRASAAGPLSAKTTFADFLKVMGPAYQDETLGKGRAELFRAGKLTPAQLVDMSGRPLSLEKLREAYAN</sequence>
<dbReference type="RefSeq" id="WP_135204243.1">
    <property type="nucleotide sequence ID" value="NZ_SPVG01000245.1"/>
</dbReference>
<dbReference type="Proteomes" id="UP000297729">
    <property type="component" value="Unassembled WGS sequence"/>
</dbReference>
<gene>
    <name evidence="1" type="ORF">E4L98_25015</name>
</gene>
<evidence type="ECO:0000313" key="2">
    <source>
        <dbReference type="Proteomes" id="UP000297729"/>
    </source>
</evidence>
<accession>A0A4Y9S7E2</accession>
<dbReference type="AlphaFoldDB" id="A0A4Y9S7E2"/>
<protein>
    <recommendedName>
        <fullName evidence="3">Phage head morphogenesis domain-containing protein</fullName>
    </recommendedName>
</protein>
<proteinExistence type="predicted"/>
<reference evidence="1 2" key="1">
    <citation type="submission" date="2019-03" db="EMBL/GenBank/DDBJ databases">
        <title>Draft Genome Sequence of Duganella callidus sp. nov., a Novel Duganella Species Isolated from Cultivated Soil.</title>
        <authorList>
            <person name="Raths R."/>
            <person name="Peta V."/>
            <person name="Bucking H."/>
        </authorList>
    </citation>
    <scope>NUCLEOTIDE SEQUENCE [LARGE SCALE GENOMIC DNA]</scope>
    <source>
        <strain evidence="1 2">DN04</strain>
    </source>
</reference>
<name>A0A4Y9S7E2_9BURK</name>
<comment type="caution">
    <text evidence="1">The sequence shown here is derived from an EMBL/GenBank/DDBJ whole genome shotgun (WGS) entry which is preliminary data.</text>
</comment>
<evidence type="ECO:0008006" key="3">
    <source>
        <dbReference type="Google" id="ProtNLM"/>
    </source>
</evidence>
<dbReference type="EMBL" id="SPVG01000245">
    <property type="protein sequence ID" value="TFW15957.1"/>
    <property type="molecule type" value="Genomic_DNA"/>
</dbReference>